<dbReference type="Gene3D" id="3.40.1390.30">
    <property type="entry name" value="NIF3 (NGG1p interacting factor 3)-like"/>
    <property type="match status" value="1"/>
</dbReference>
<dbReference type="AlphaFoldDB" id="A0A838CMY7"/>
<sequence>MSHSMTVKDIIHTFEQWSPKHLAYDWDNVGLQVGSMNKPVNKVMVALDVLENVVDEAVEKKVDLIIAHHPLLFVKLKQINLDSPKGRIVKKLIQHDITVYAAHTNLDVAKGGVNDVMAEKIGLKQTKPLIPHTEDELVKLVVFVPNDHVEQLRNAISEAGAGHIGNYSHCTYQVSGEGTFMPEKGTSPFIGEHDKLEKVEEKRIETIVPKSRLSKVLQAMKNVHPYEEVAYDLYPLVNEGETLGVGRVGLLEQPMKLGELNEFVKLQYDVPAVRFTGDPEKQIKKVALLGGSGEDYIHQAKRSGADVYITGDMTFHMAQDADAMGLALIDPGHYVEKVICPTIAEYLEVNCNQHHDLTILLSESHTEPFTFG</sequence>
<reference evidence="6 7" key="1">
    <citation type="journal article" date="2004" name="Extremophiles">
        <title>Halobacillus locisalis sp. nov., a halophilic bacterium isolated from a marine solar saltern of the Yellow Sea in Korea.</title>
        <authorList>
            <person name="Yoon J.H."/>
            <person name="Kang K.H."/>
            <person name="Oh T.K."/>
            <person name="Park Y.H."/>
        </authorList>
    </citation>
    <scope>NUCLEOTIDE SEQUENCE [LARGE SCALE GENOMIC DNA]</scope>
    <source>
        <strain evidence="6 7">KCTC 3788</strain>
    </source>
</reference>
<dbReference type="SUPFAM" id="SSF102705">
    <property type="entry name" value="NIF3 (NGG1p interacting factor 3)-like"/>
    <property type="match status" value="1"/>
</dbReference>
<dbReference type="PANTHER" id="PTHR13799">
    <property type="entry name" value="NGG1 INTERACTING FACTOR 3"/>
    <property type="match status" value="1"/>
</dbReference>
<dbReference type="RefSeq" id="WP_181470625.1">
    <property type="nucleotide sequence ID" value="NZ_JACEFG010000001.1"/>
</dbReference>
<protein>
    <recommendedName>
        <fullName evidence="2 4">GTP cyclohydrolase 1 type 2 homolog</fullName>
    </recommendedName>
</protein>
<evidence type="ECO:0000256" key="2">
    <source>
        <dbReference type="ARBA" id="ARBA00022112"/>
    </source>
</evidence>
<feature type="binding site" evidence="5">
    <location>
        <position position="107"/>
    </location>
    <ligand>
        <name>a divalent metal cation</name>
        <dbReference type="ChEBI" id="CHEBI:60240"/>
        <label>1</label>
    </ligand>
</feature>
<comment type="similarity">
    <text evidence="1 4">Belongs to the GTP cyclohydrolase I type 2/NIF3 family.</text>
</comment>
<dbReference type="FunFam" id="3.40.1390.30:FF:000001">
    <property type="entry name" value="GTP cyclohydrolase 1 type 2"/>
    <property type="match status" value="1"/>
</dbReference>
<proteinExistence type="inferred from homology"/>
<dbReference type="PIRSF" id="PIRSF037489">
    <property type="entry name" value="UCP037489_NIF3_YqfO"/>
    <property type="match status" value="1"/>
</dbReference>
<dbReference type="EMBL" id="JACEFG010000001">
    <property type="protein sequence ID" value="MBA2173572.1"/>
    <property type="molecule type" value="Genomic_DNA"/>
</dbReference>
<dbReference type="Gene3D" id="3.30.70.120">
    <property type="match status" value="1"/>
</dbReference>
<dbReference type="InterPro" id="IPR015867">
    <property type="entry name" value="N-reg_PII/ATP_PRibTrfase_C"/>
</dbReference>
<dbReference type="Pfam" id="PF01784">
    <property type="entry name" value="DUF34_NIF3"/>
    <property type="match status" value="1"/>
</dbReference>
<dbReference type="InterPro" id="IPR017221">
    <property type="entry name" value="DUF34/NIF3_bac"/>
</dbReference>
<dbReference type="FunFam" id="3.30.70.120:FF:000006">
    <property type="entry name" value="GTP cyclohydrolase 1 type 2 homolog"/>
    <property type="match status" value="1"/>
</dbReference>
<dbReference type="GO" id="GO:0046872">
    <property type="term" value="F:metal ion binding"/>
    <property type="evidence" value="ECO:0007669"/>
    <property type="project" value="UniProtKB-UniRule"/>
</dbReference>
<gene>
    <name evidence="6" type="ORF">H0266_01525</name>
</gene>
<dbReference type="PANTHER" id="PTHR13799:SF14">
    <property type="entry name" value="GTP CYCLOHYDROLASE 1 TYPE 2 HOMOLOG"/>
    <property type="match status" value="1"/>
</dbReference>
<evidence type="ECO:0000256" key="5">
    <source>
        <dbReference type="PIRSR" id="PIRSR602678-1"/>
    </source>
</evidence>
<organism evidence="6 7">
    <name type="scientific">Halobacillus locisalis</name>
    <dbReference type="NCBI Taxonomy" id="220753"/>
    <lineage>
        <taxon>Bacteria</taxon>
        <taxon>Bacillati</taxon>
        <taxon>Bacillota</taxon>
        <taxon>Bacilli</taxon>
        <taxon>Bacillales</taxon>
        <taxon>Bacillaceae</taxon>
        <taxon>Halobacillus</taxon>
    </lineage>
</organism>
<evidence type="ECO:0000313" key="7">
    <source>
        <dbReference type="Proteomes" id="UP000571017"/>
    </source>
</evidence>
<dbReference type="InterPro" id="IPR036069">
    <property type="entry name" value="DUF34/NIF3_sf"/>
</dbReference>
<comment type="caution">
    <text evidence="6">The sequence shown here is derived from an EMBL/GenBank/DDBJ whole genome shotgun (WGS) entry which is preliminary data.</text>
</comment>
<accession>A0A838CMY7</accession>
<evidence type="ECO:0000313" key="6">
    <source>
        <dbReference type="EMBL" id="MBA2173572.1"/>
    </source>
</evidence>
<dbReference type="Proteomes" id="UP000571017">
    <property type="component" value="Unassembled WGS sequence"/>
</dbReference>
<dbReference type="GO" id="GO:0005737">
    <property type="term" value="C:cytoplasm"/>
    <property type="evidence" value="ECO:0007669"/>
    <property type="project" value="TreeGrafter"/>
</dbReference>
<evidence type="ECO:0000256" key="1">
    <source>
        <dbReference type="ARBA" id="ARBA00006964"/>
    </source>
</evidence>
<feature type="binding site" evidence="5">
    <location>
        <position position="68"/>
    </location>
    <ligand>
        <name>a divalent metal cation</name>
        <dbReference type="ChEBI" id="CHEBI:60240"/>
        <label>1</label>
    </ligand>
</feature>
<keyword evidence="7" id="KW-1185">Reference proteome</keyword>
<dbReference type="NCBIfam" id="TIGR00486">
    <property type="entry name" value="YbgI_SA1388"/>
    <property type="match status" value="1"/>
</dbReference>
<keyword evidence="3 4" id="KW-0479">Metal-binding</keyword>
<feature type="binding site" evidence="5">
    <location>
        <position position="69"/>
    </location>
    <ligand>
        <name>a divalent metal cation</name>
        <dbReference type="ChEBI" id="CHEBI:60240"/>
        <label>1</label>
    </ligand>
</feature>
<feature type="binding site" evidence="5">
    <location>
        <position position="333"/>
    </location>
    <ligand>
        <name>a divalent metal cation</name>
        <dbReference type="ChEBI" id="CHEBI:60240"/>
        <label>1</label>
    </ligand>
</feature>
<dbReference type="InterPro" id="IPR002678">
    <property type="entry name" value="DUF34/NIF3"/>
</dbReference>
<evidence type="ECO:0000256" key="3">
    <source>
        <dbReference type="ARBA" id="ARBA00022723"/>
    </source>
</evidence>
<feature type="binding site" evidence="5">
    <location>
        <position position="336"/>
    </location>
    <ligand>
        <name>a divalent metal cation</name>
        <dbReference type="ChEBI" id="CHEBI:60240"/>
        <label>1</label>
    </ligand>
</feature>
<name>A0A838CMY7_9BACI</name>
<evidence type="ECO:0000256" key="4">
    <source>
        <dbReference type="PIRNR" id="PIRNR037489"/>
    </source>
</evidence>